<evidence type="ECO:0000313" key="3">
    <source>
        <dbReference type="Proteomes" id="UP000542210"/>
    </source>
</evidence>
<dbReference type="SMART" id="SM00347">
    <property type="entry name" value="HTH_MARR"/>
    <property type="match status" value="1"/>
</dbReference>
<accession>A0A7W7DG17</accession>
<dbReference type="PRINTS" id="PR00598">
    <property type="entry name" value="HTHMARR"/>
</dbReference>
<evidence type="ECO:0000259" key="1">
    <source>
        <dbReference type="PROSITE" id="PS50995"/>
    </source>
</evidence>
<keyword evidence="3" id="KW-1185">Reference proteome</keyword>
<name>A0A7W7DG17_9ACTN</name>
<dbReference type="InterPro" id="IPR036388">
    <property type="entry name" value="WH-like_DNA-bd_sf"/>
</dbReference>
<comment type="caution">
    <text evidence="2">The sequence shown here is derived from an EMBL/GenBank/DDBJ whole genome shotgun (WGS) entry which is preliminary data.</text>
</comment>
<dbReference type="PANTHER" id="PTHR33164:SF94">
    <property type="entry name" value="TRANSCRIPTIONAL REGULATORY PROTEIN-RELATED"/>
    <property type="match status" value="1"/>
</dbReference>
<dbReference type="InterPro" id="IPR036390">
    <property type="entry name" value="WH_DNA-bd_sf"/>
</dbReference>
<keyword evidence="2" id="KW-0238">DNA-binding</keyword>
<organism evidence="2 3">
    <name type="scientific">Sphaerisporangium siamense</name>
    <dbReference type="NCBI Taxonomy" id="795645"/>
    <lineage>
        <taxon>Bacteria</taxon>
        <taxon>Bacillati</taxon>
        <taxon>Actinomycetota</taxon>
        <taxon>Actinomycetes</taxon>
        <taxon>Streptosporangiales</taxon>
        <taxon>Streptosporangiaceae</taxon>
        <taxon>Sphaerisporangium</taxon>
    </lineage>
</organism>
<dbReference type="EMBL" id="JACHND010000001">
    <property type="protein sequence ID" value="MBB4704673.1"/>
    <property type="molecule type" value="Genomic_DNA"/>
</dbReference>
<dbReference type="GO" id="GO:0003700">
    <property type="term" value="F:DNA-binding transcription factor activity"/>
    <property type="evidence" value="ECO:0007669"/>
    <property type="project" value="InterPro"/>
</dbReference>
<dbReference type="SUPFAM" id="SSF46785">
    <property type="entry name" value="Winged helix' DNA-binding domain"/>
    <property type="match status" value="1"/>
</dbReference>
<feature type="domain" description="HTH marR-type" evidence="1">
    <location>
        <begin position="1"/>
        <end position="135"/>
    </location>
</feature>
<sequence>MSHDSAWLVEEASLVLVEVTLDAVAEMGDLSLTQLRALLAVDRHGPLNLSSLATRLNMSLSAAGRMVDRLDGSGLLRRFPAPHSRREIRIETTSDGREVLERLRSARRRRIGTVLERLTPDARAQLTHVLQEFTAADASRDHDDL</sequence>
<dbReference type="RefSeq" id="WP_184885853.1">
    <property type="nucleotide sequence ID" value="NZ_BOOV01000019.1"/>
</dbReference>
<gene>
    <name evidence="2" type="ORF">BJ982_006217</name>
</gene>
<dbReference type="InterPro" id="IPR039422">
    <property type="entry name" value="MarR/SlyA-like"/>
</dbReference>
<proteinExistence type="predicted"/>
<protein>
    <submittedName>
        <fullName evidence="2">DNA-binding MarR family transcriptional regulator</fullName>
    </submittedName>
</protein>
<reference evidence="2 3" key="1">
    <citation type="submission" date="2020-08" db="EMBL/GenBank/DDBJ databases">
        <title>Sequencing the genomes of 1000 actinobacteria strains.</title>
        <authorList>
            <person name="Klenk H.-P."/>
        </authorList>
    </citation>
    <scope>NUCLEOTIDE SEQUENCE [LARGE SCALE GENOMIC DNA]</scope>
    <source>
        <strain evidence="2 3">DSM 45784</strain>
    </source>
</reference>
<dbReference type="PROSITE" id="PS50995">
    <property type="entry name" value="HTH_MARR_2"/>
    <property type="match status" value="1"/>
</dbReference>
<dbReference type="GO" id="GO:0003677">
    <property type="term" value="F:DNA binding"/>
    <property type="evidence" value="ECO:0007669"/>
    <property type="project" value="UniProtKB-KW"/>
</dbReference>
<dbReference type="Pfam" id="PF01047">
    <property type="entry name" value="MarR"/>
    <property type="match status" value="1"/>
</dbReference>
<evidence type="ECO:0000313" key="2">
    <source>
        <dbReference type="EMBL" id="MBB4704673.1"/>
    </source>
</evidence>
<dbReference type="AlphaFoldDB" id="A0A7W7DG17"/>
<dbReference type="InterPro" id="IPR000835">
    <property type="entry name" value="HTH_MarR-typ"/>
</dbReference>
<dbReference type="GO" id="GO:0006950">
    <property type="term" value="P:response to stress"/>
    <property type="evidence" value="ECO:0007669"/>
    <property type="project" value="TreeGrafter"/>
</dbReference>
<dbReference type="PANTHER" id="PTHR33164">
    <property type="entry name" value="TRANSCRIPTIONAL REGULATOR, MARR FAMILY"/>
    <property type="match status" value="1"/>
</dbReference>
<dbReference type="Gene3D" id="1.10.10.10">
    <property type="entry name" value="Winged helix-like DNA-binding domain superfamily/Winged helix DNA-binding domain"/>
    <property type="match status" value="1"/>
</dbReference>
<dbReference type="Proteomes" id="UP000542210">
    <property type="component" value="Unassembled WGS sequence"/>
</dbReference>